<evidence type="ECO:0000313" key="3">
    <source>
        <dbReference type="EMBL" id="MCB8888505.1"/>
    </source>
</evidence>
<dbReference type="InterPro" id="IPR037522">
    <property type="entry name" value="HD_GYP_dom"/>
</dbReference>
<comment type="caution">
    <text evidence="3">The sequence shown here is derived from an EMBL/GenBank/DDBJ whole genome shotgun (WGS) entry which is preliminary data.</text>
</comment>
<proteinExistence type="predicted"/>
<dbReference type="PROSITE" id="PS51832">
    <property type="entry name" value="HD_GYP"/>
    <property type="match status" value="1"/>
</dbReference>
<reference evidence="3 4" key="1">
    <citation type="journal article" date="2021" name="Sci. Rep.">
        <title>Genome analysis of a halophilic bacterium Halomonas malpeensis YU-PRIM-29(T) reveals its exopolysaccharide and pigment producing capabilities.</title>
        <authorList>
            <person name="Athmika"/>
            <person name="Ghate S.D."/>
            <person name="Arun A.B."/>
            <person name="Rao S.S."/>
            <person name="Kumar S.T.A."/>
            <person name="Kandiyil M.K."/>
            <person name="Saptami K."/>
            <person name="Rekha P.D."/>
        </authorList>
    </citation>
    <scope>NUCLEOTIDE SEQUENCE [LARGE SCALE GENOMIC DNA]</scope>
    <source>
        <strain evidence="4">prim 29</strain>
    </source>
</reference>
<organism evidence="3 4">
    <name type="scientific">Vreelandella malpeensis</name>
    <dbReference type="NCBI Taxonomy" id="1172368"/>
    <lineage>
        <taxon>Bacteria</taxon>
        <taxon>Pseudomonadati</taxon>
        <taxon>Pseudomonadota</taxon>
        <taxon>Gammaproteobacteria</taxon>
        <taxon>Oceanospirillales</taxon>
        <taxon>Halomonadaceae</taxon>
        <taxon>Vreelandella</taxon>
    </lineage>
</organism>
<dbReference type="PANTHER" id="PTHR43155:SF2">
    <property type="entry name" value="CYCLIC DI-GMP PHOSPHODIESTERASE PA4108"/>
    <property type="match status" value="1"/>
</dbReference>
<dbReference type="SUPFAM" id="SSF141371">
    <property type="entry name" value="PilZ domain-like"/>
    <property type="match status" value="1"/>
</dbReference>
<evidence type="ECO:0000256" key="1">
    <source>
        <dbReference type="SAM" id="MobiDB-lite"/>
    </source>
</evidence>
<dbReference type="Pfam" id="PF13487">
    <property type="entry name" value="HD_5"/>
    <property type="match status" value="1"/>
</dbReference>
<name>A0ABS8DQI9_9GAMM</name>
<feature type="region of interest" description="Disordered" evidence="1">
    <location>
        <begin position="214"/>
        <end position="244"/>
    </location>
</feature>
<dbReference type="CDD" id="cd00077">
    <property type="entry name" value="HDc"/>
    <property type="match status" value="1"/>
</dbReference>
<dbReference type="EMBL" id="WHVL01000001">
    <property type="protein sequence ID" value="MCB8888505.1"/>
    <property type="molecule type" value="Genomic_DNA"/>
</dbReference>
<dbReference type="SUPFAM" id="SSF109604">
    <property type="entry name" value="HD-domain/PDEase-like"/>
    <property type="match status" value="1"/>
</dbReference>
<feature type="compositionally biased region" description="Basic and acidic residues" evidence="1">
    <location>
        <begin position="232"/>
        <end position="244"/>
    </location>
</feature>
<dbReference type="InterPro" id="IPR003607">
    <property type="entry name" value="HD/PDEase_dom"/>
</dbReference>
<dbReference type="InterPro" id="IPR009875">
    <property type="entry name" value="PilZ_domain"/>
</dbReference>
<protein>
    <submittedName>
        <fullName evidence="3">PilZ domain-containing protein</fullName>
    </submittedName>
</protein>
<feature type="domain" description="HD-GYP" evidence="2">
    <location>
        <begin position="284"/>
        <end position="486"/>
    </location>
</feature>
<dbReference type="Gene3D" id="1.10.3210.10">
    <property type="entry name" value="Hypothetical protein af1432"/>
    <property type="match status" value="1"/>
</dbReference>
<evidence type="ECO:0000259" key="2">
    <source>
        <dbReference type="PROSITE" id="PS51832"/>
    </source>
</evidence>
<gene>
    <name evidence="3" type="ORF">GEV37_05110</name>
</gene>
<accession>A0ABS8DQI9</accession>
<sequence length="541" mass="60176">MIEGGGVSLCLMTPEATPEPIVLMEQHPGDTLVMDLSSIGHLLSRLQAAEPFYLRGQSQGKVIRTPALTLTEARHSGGRFLCCSQYPEALWVLQRRESFRAQLRMGMVVAVTVTDDHGESVKGELRDLSQSGCQVELPLSASGLLARSCSPLTLTYAFPDGTEFSVDAESRHQLTDAEYHLLRVGFEFVDHSAEQSRKIWYFVCEIEREATSYDKEATEDARQSSPLFDPQGAEKSEQQQVGRRDLKHYATPAARRLVKVAAYLNAQLLLLTQGSDIDSRQLSLNADRIIALHEEDRQALLFASRCLSLEPVLVRHGIAVAIHLLDWVGDDLPGDVRKAIVASALVHDLGKALIPQIIYTAPQFEATHREALSEHAALLLQRLKSCQWLSQNVAQTVIKGINERLDGSGYPDRLSGEQINELSKACAIIDVVEAMRRDRPDRPAKTTQEIYRHLLRHPNQFDARWVKRYIDHFTSLPIGSLVQFSSEQLAWIVRLDDDGAPLEVVVTDQAVAPLRGTLKYSVAGDVAERLGKPRREVAVST</sequence>
<evidence type="ECO:0000313" key="4">
    <source>
        <dbReference type="Proteomes" id="UP001319882"/>
    </source>
</evidence>
<keyword evidence="4" id="KW-1185">Reference proteome</keyword>
<dbReference type="PANTHER" id="PTHR43155">
    <property type="entry name" value="CYCLIC DI-GMP PHOSPHODIESTERASE PA4108-RELATED"/>
    <property type="match status" value="1"/>
</dbReference>
<dbReference type="SMART" id="SM00471">
    <property type="entry name" value="HDc"/>
    <property type="match status" value="1"/>
</dbReference>
<dbReference type="Proteomes" id="UP001319882">
    <property type="component" value="Unassembled WGS sequence"/>
</dbReference>
<dbReference type="Gene3D" id="2.40.10.220">
    <property type="entry name" value="predicted glycosyltransferase like domains"/>
    <property type="match status" value="1"/>
</dbReference>
<dbReference type="Pfam" id="PF07238">
    <property type="entry name" value="PilZ"/>
    <property type="match status" value="1"/>
</dbReference>